<evidence type="ECO:0000313" key="4">
    <source>
        <dbReference type="Proteomes" id="UP000503462"/>
    </source>
</evidence>
<keyword evidence="4" id="KW-1185">Reference proteome</keyword>
<evidence type="ECO:0000313" key="3">
    <source>
        <dbReference type="EMBL" id="QIW94925.1"/>
    </source>
</evidence>
<feature type="region of interest" description="Disordered" evidence="2">
    <location>
        <begin position="287"/>
        <end position="328"/>
    </location>
</feature>
<feature type="region of interest" description="Disordered" evidence="2">
    <location>
        <begin position="346"/>
        <end position="466"/>
    </location>
</feature>
<accession>A0A6H0XJN5</accession>
<feature type="compositionally biased region" description="Basic and acidic residues" evidence="2">
    <location>
        <begin position="438"/>
        <end position="448"/>
    </location>
</feature>
<feature type="compositionally biased region" description="Polar residues" evidence="2">
    <location>
        <begin position="395"/>
        <end position="413"/>
    </location>
</feature>
<organism evidence="3 4">
    <name type="scientific">Peltaster fructicola</name>
    <dbReference type="NCBI Taxonomy" id="286661"/>
    <lineage>
        <taxon>Eukaryota</taxon>
        <taxon>Fungi</taxon>
        <taxon>Dikarya</taxon>
        <taxon>Ascomycota</taxon>
        <taxon>Pezizomycotina</taxon>
        <taxon>Dothideomycetes</taxon>
        <taxon>Dothideomycetes incertae sedis</taxon>
        <taxon>Peltaster</taxon>
    </lineage>
</organism>
<name>A0A6H0XJN5_9PEZI</name>
<sequence>MVNESQVALDSLIPFDADATAPVTPQPANATIEGLGSTKLQTGRSDHAHLTPPPSTQIAIGELAKHRTPTPTFSSISTPPPTVDTAIQSKYGAALAASMTSEQLATSNAEDLRIAVTDLQAAYQEAKMSAAHYKLQYQMLAQESAAAIERMAVEARMAQHENDIIQMAEQAKSAATPVQTHTIQDGMIPVQKDLYQKMCLEIQHLNRLVDALHSDNQRQGRVIIGQENEIESLSDRVSLMRDRIRSNRDHARRQSAPSHNDYTPRSYATPHRAGQDQFAALLQASEIASQEANPRSKKAAKNVTMTPQRYKQPQQYATPSRPPVYAIPATAPMPRTEVFQSPTAYAQTPVPKAQSRKAPLPPPPPPRSEETVSNSDRDVDSEAETDILEPDGNVAESQASRAASLMLRTSQEGSFHGVPPAQPPKMKQTRLFGAVRKPNTESHDDGRPSKRPRTAGGIGLGIANAR</sequence>
<protein>
    <submittedName>
        <fullName evidence="3">Uncharacterized protein</fullName>
    </submittedName>
</protein>
<evidence type="ECO:0000256" key="1">
    <source>
        <dbReference type="SAM" id="Coils"/>
    </source>
</evidence>
<feature type="coiled-coil region" evidence="1">
    <location>
        <begin position="109"/>
        <end position="170"/>
    </location>
</feature>
<keyword evidence="1" id="KW-0175">Coiled coil</keyword>
<evidence type="ECO:0000256" key="2">
    <source>
        <dbReference type="SAM" id="MobiDB-lite"/>
    </source>
</evidence>
<dbReference type="Proteomes" id="UP000503462">
    <property type="component" value="Chromosome 1"/>
</dbReference>
<dbReference type="AlphaFoldDB" id="A0A6H0XJN5"/>
<feature type="region of interest" description="Disordered" evidence="2">
    <location>
        <begin position="245"/>
        <end position="270"/>
    </location>
</feature>
<dbReference type="OrthoDB" id="5404651at2759"/>
<reference evidence="3 4" key="1">
    <citation type="journal article" date="2016" name="Sci. Rep.">
        <title>Peltaster fructicola genome reveals evolution from an invasive phytopathogen to an ectophytic parasite.</title>
        <authorList>
            <person name="Xu C."/>
            <person name="Chen H."/>
            <person name="Gleason M.L."/>
            <person name="Xu J.R."/>
            <person name="Liu H."/>
            <person name="Zhang R."/>
            <person name="Sun G."/>
        </authorList>
    </citation>
    <scope>NUCLEOTIDE SEQUENCE [LARGE SCALE GENOMIC DNA]</scope>
    <source>
        <strain evidence="3 4">LNHT1506</strain>
    </source>
</reference>
<dbReference type="EMBL" id="CP051139">
    <property type="protein sequence ID" value="QIW94925.1"/>
    <property type="molecule type" value="Genomic_DNA"/>
</dbReference>
<gene>
    <name evidence="3" type="ORF">AMS68_000443</name>
</gene>
<feature type="compositionally biased region" description="Basic and acidic residues" evidence="2">
    <location>
        <begin position="367"/>
        <end position="380"/>
    </location>
</feature>
<feature type="compositionally biased region" description="Polar residues" evidence="2">
    <location>
        <begin position="303"/>
        <end position="318"/>
    </location>
</feature>
<proteinExistence type="predicted"/>